<evidence type="ECO:0000256" key="5">
    <source>
        <dbReference type="ARBA" id="ARBA00022771"/>
    </source>
</evidence>
<feature type="domain" description="RING-type" evidence="10">
    <location>
        <begin position="243"/>
        <end position="283"/>
    </location>
</feature>
<protein>
    <recommendedName>
        <fullName evidence="2">RING-type E3 ubiquitin transferase</fullName>
        <ecNumber evidence="2">2.3.2.27</ecNumber>
    </recommendedName>
</protein>
<evidence type="ECO:0000256" key="9">
    <source>
        <dbReference type="SAM" id="MobiDB-lite"/>
    </source>
</evidence>
<dbReference type="SUPFAM" id="SSF57850">
    <property type="entry name" value="RING/U-box"/>
    <property type="match status" value="1"/>
</dbReference>
<evidence type="ECO:0000256" key="6">
    <source>
        <dbReference type="ARBA" id="ARBA00022786"/>
    </source>
</evidence>
<evidence type="ECO:0000256" key="2">
    <source>
        <dbReference type="ARBA" id="ARBA00012483"/>
    </source>
</evidence>
<dbReference type="VEuPathDB" id="TriTrypDB:Lsey_0436_0040"/>
<keyword evidence="3" id="KW-0808">Transferase</keyword>
<dbReference type="PROSITE" id="PS50089">
    <property type="entry name" value="ZF_RING_2"/>
    <property type="match status" value="1"/>
</dbReference>
<dbReference type="InterPro" id="IPR013083">
    <property type="entry name" value="Znf_RING/FYVE/PHD"/>
</dbReference>
<accession>A0A0N1HZY3</accession>
<dbReference type="PANTHER" id="PTHR46463">
    <property type="entry name" value="ZINC FINGER, RING/FYVE/PHD-TYPE"/>
    <property type="match status" value="1"/>
</dbReference>
<dbReference type="EMBL" id="LJSK01000436">
    <property type="protein sequence ID" value="KPI83115.1"/>
    <property type="molecule type" value="Genomic_DNA"/>
</dbReference>
<dbReference type="OMA" id="ACLMEWK"/>
<organism evidence="11 12">
    <name type="scientific">Leptomonas seymouri</name>
    <dbReference type="NCBI Taxonomy" id="5684"/>
    <lineage>
        <taxon>Eukaryota</taxon>
        <taxon>Discoba</taxon>
        <taxon>Euglenozoa</taxon>
        <taxon>Kinetoplastea</taxon>
        <taxon>Metakinetoplastina</taxon>
        <taxon>Trypanosomatida</taxon>
        <taxon>Trypanosomatidae</taxon>
        <taxon>Leishmaniinae</taxon>
        <taxon>Leptomonas</taxon>
    </lineage>
</organism>
<feature type="compositionally biased region" description="Polar residues" evidence="9">
    <location>
        <begin position="405"/>
        <end position="416"/>
    </location>
</feature>
<evidence type="ECO:0000256" key="7">
    <source>
        <dbReference type="ARBA" id="ARBA00022833"/>
    </source>
</evidence>
<keyword evidence="12" id="KW-1185">Reference proteome</keyword>
<evidence type="ECO:0000256" key="8">
    <source>
        <dbReference type="PROSITE-ProRule" id="PRU00175"/>
    </source>
</evidence>
<feature type="region of interest" description="Disordered" evidence="9">
    <location>
        <begin position="336"/>
        <end position="469"/>
    </location>
</feature>
<feature type="region of interest" description="Disordered" evidence="9">
    <location>
        <begin position="1"/>
        <end position="20"/>
    </location>
</feature>
<keyword evidence="6" id="KW-0833">Ubl conjugation pathway</keyword>
<dbReference type="AlphaFoldDB" id="A0A0N1HZY3"/>
<evidence type="ECO:0000256" key="4">
    <source>
        <dbReference type="ARBA" id="ARBA00022723"/>
    </source>
</evidence>
<evidence type="ECO:0000259" key="10">
    <source>
        <dbReference type="PROSITE" id="PS50089"/>
    </source>
</evidence>
<name>A0A0N1HZY3_LEPSE</name>
<gene>
    <name evidence="11" type="ORF">ABL78_7864</name>
</gene>
<reference evidence="11 12" key="1">
    <citation type="journal article" date="2015" name="PLoS Pathog.">
        <title>Leptomonas seymouri: Adaptations to the Dixenous Life Cycle Analyzed by Genome Sequencing, Transcriptome Profiling and Co-infection with Leishmania donovani.</title>
        <authorList>
            <person name="Kraeva N."/>
            <person name="Butenko A."/>
            <person name="Hlavacova J."/>
            <person name="Kostygov A."/>
            <person name="Myskova J."/>
            <person name="Grybchuk D."/>
            <person name="Lestinova T."/>
            <person name="Votypka J."/>
            <person name="Volf P."/>
            <person name="Opperdoes F."/>
            <person name="Flegontov P."/>
            <person name="Lukes J."/>
            <person name="Yurchenko V."/>
        </authorList>
    </citation>
    <scope>NUCLEOTIDE SEQUENCE [LARGE SCALE GENOMIC DNA]</scope>
    <source>
        <strain evidence="11 12">ATCC 30220</strain>
    </source>
</reference>
<evidence type="ECO:0000256" key="3">
    <source>
        <dbReference type="ARBA" id="ARBA00022679"/>
    </source>
</evidence>
<dbReference type="SMART" id="SM00184">
    <property type="entry name" value="RING"/>
    <property type="match status" value="1"/>
</dbReference>
<dbReference type="EC" id="2.3.2.27" evidence="2"/>
<dbReference type="Pfam" id="PF13639">
    <property type="entry name" value="zf-RING_2"/>
    <property type="match status" value="1"/>
</dbReference>
<feature type="compositionally biased region" description="Low complexity" evidence="9">
    <location>
        <begin position="391"/>
        <end position="404"/>
    </location>
</feature>
<dbReference type="Proteomes" id="UP000038009">
    <property type="component" value="Unassembled WGS sequence"/>
</dbReference>
<sequence length="469" mass="49669">MSSDHVPAVVSSTEDRYVAHGLCKDEKAKPFDMGMEDSSCAADAADVSSQPSSPSSGGEGETTDVAVSPLRNATMIDEDVEDFPAATCVSTPPMRPNHQPRQMSLSSLAPPGCSRGLLGANIVVHPEQQQTRRVSVKVVETPQPSPSNHLPATTTSMISVASPTSRAAVLKTPSELNTSPTSGKVAATLPALPAYARTPSRALVEPMSALEVPLQPSPPSPVRSSTVPLPPVPAARDEEPDVCCICLEEYSVDNPMLRGECQHHFHLACLMEWKQRSNSCPMCCAETLRGVGEVPTPADTTPADSAEAARLREIAAQDEALAQQLQRKYLVRAQQRQRYAVRTTRASPTATPAESHEHNVPLLPPLTSVPWSAGRQASRGPPPNSMQNDDVVASEASAAVPAPATSNGVPTIGTGSSKKHKSRKINATAPAQASSSGTRRRFTPPDVHPQLQSGRQSHRRPNGGSCAMM</sequence>
<dbReference type="OrthoDB" id="8062037at2759"/>
<evidence type="ECO:0000313" key="12">
    <source>
        <dbReference type="Proteomes" id="UP000038009"/>
    </source>
</evidence>
<feature type="region of interest" description="Disordered" evidence="9">
    <location>
        <begin position="26"/>
        <end position="64"/>
    </location>
</feature>
<dbReference type="PANTHER" id="PTHR46463:SF10">
    <property type="entry name" value="OS01G0926200 PROTEIN"/>
    <property type="match status" value="1"/>
</dbReference>
<dbReference type="InterPro" id="IPR001841">
    <property type="entry name" value="Znf_RING"/>
</dbReference>
<dbReference type="GO" id="GO:0008270">
    <property type="term" value="F:zinc ion binding"/>
    <property type="evidence" value="ECO:0007669"/>
    <property type="project" value="UniProtKB-KW"/>
</dbReference>
<keyword evidence="5 8" id="KW-0863">Zinc-finger</keyword>
<feature type="compositionally biased region" description="Low complexity" evidence="9">
    <location>
        <begin position="336"/>
        <end position="353"/>
    </location>
</feature>
<evidence type="ECO:0000256" key="1">
    <source>
        <dbReference type="ARBA" id="ARBA00000900"/>
    </source>
</evidence>
<comment type="caution">
    <text evidence="11">The sequence shown here is derived from an EMBL/GenBank/DDBJ whole genome shotgun (WGS) entry which is preliminary data.</text>
</comment>
<keyword evidence="7" id="KW-0862">Zinc</keyword>
<proteinExistence type="predicted"/>
<feature type="compositionally biased region" description="Low complexity" evidence="9">
    <location>
        <begin position="37"/>
        <end position="56"/>
    </location>
</feature>
<evidence type="ECO:0000313" key="11">
    <source>
        <dbReference type="EMBL" id="KPI83115.1"/>
    </source>
</evidence>
<dbReference type="GO" id="GO:0061630">
    <property type="term" value="F:ubiquitin protein ligase activity"/>
    <property type="evidence" value="ECO:0007669"/>
    <property type="project" value="UniProtKB-EC"/>
</dbReference>
<keyword evidence="4" id="KW-0479">Metal-binding</keyword>
<comment type="catalytic activity">
    <reaction evidence="1">
        <text>S-ubiquitinyl-[E2 ubiquitin-conjugating enzyme]-L-cysteine + [acceptor protein]-L-lysine = [E2 ubiquitin-conjugating enzyme]-L-cysteine + N(6)-ubiquitinyl-[acceptor protein]-L-lysine.</text>
        <dbReference type="EC" id="2.3.2.27"/>
    </reaction>
</comment>
<dbReference type="Gene3D" id="3.30.40.10">
    <property type="entry name" value="Zinc/RING finger domain, C3HC4 (zinc finger)"/>
    <property type="match status" value="1"/>
</dbReference>